<sequence length="824" mass="92101">MLLPRTASVAAHDGCSESKAKRRRLRKGTHSCWECKRRKMRCTFDPLVDATVCNGCRRRGSQCVSQEVPEEDALAMANKDSHGGGPNRHPNESYAQYPGSSLDGGDVRTPPGVGVQVGLRSKDYSTSGTVTRYPHPRSGLTMPSEDGSWTRLDHGLSTNGIATPVSVSSEPSRHQNSYKSFFESRAIDHDSLQVANPDPTSPVRDENMALSRILHKSLPSQEDTERICKATLHPAVLAHELMTTPYTILDQTGLTLADSLLDIPEPTLHPVLISRYMLLLATFLRHLHPKHHKDIQRLSEPPRAIIRRLIDHVVRLVTTNDELLGSIEGLECVILESLFQANSGNLRRSWISCRRAMSIAQLMCLNRPHHQKQYKVLETRTRCHPELIWFRIVSLDRFLCLMLGVSQGTFDRSMASEEMLAKDTPLGCLERVHCIFASRILERNESKSTSQDSALTQTLDAELQRAARSLPSKWWLTPTLDPISIDSQALFWDTRRLFAQVLHYNLLNQLHLPYMIRSSSAEPKYEYSRITCVNASREIITRFIALHRFNKSAYSCRTIDFLTLMAAMTLLLAHLDSRSNEAQNFLAHQYYSDRAMIEQVQENMKEVNRLNSDALSQQSADLLQRLLDIEIETADGHTRSADRVSVHEVGEDTSVPEQDNDAATSVHIPYFGIIKISRKGISKQVLSPLVTHRQAHKFNTTSTKAPTSDTQVYFSRVSETSEASVTVPVSGGYGSVGSYGQAQAQSLTGTLSMPFMEQDGVPSTLPHTVSETYTSLSAPDPSWGYDVYPDLAAGSEDWAFQGVDLHFFESLMRGTENEGNENAG</sequence>
<evidence type="ECO:0000256" key="2">
    <source>
        <dbReference type="ARBA" id="ARBA00023163"/>
    </source>
</evidence>
<feature type="region of interest" description="Disordered" evidence="4">
    <location>
        <begin position="125"/>
        <end position="147"/>
    </location>
</feature>
<accession>A0A6A5ZSW1</accession>
<dbReference type="SUPFAM" id="SSF57701">
    <property type="entry name" value="Zn2/Cys6 DNA-binding domain"/>
    <property type="match status" value="1"/>
</dbReference>
<evidence type="ECO:0000256" key="4">
    <source>
        <dbReference type="SAM" id="MobiDB-lite"/>
    </source>
</evidence>
<dbReference type="EMBL" id="ML977311">
    <property type="protein sequence ID" value="KAF2122084.1"/>
    <property type="molecule type" value="Genomic_DNA"/>
</dbReference>
<name>A0A6A5ZSW1_9PLEO</name>
<dbReference type="InterPro" id="IPR036864">
    <property type="entry name" value="Zn2-C6_fun-type_DNA-bd_sf"/>
</dbReference>
<keyword evidence="2" id="KW-0804">Transcription</keyword>
<dbReference type="OrthoDB" id="5392779at2759"/>
<dbReference type="CDD" id="cd12148">
    <property type="entry name" value="fungal_TF_MHR"/>
    <property type="match status" value="1"/>
</dbReference>
<dbReference type="Proteomes" id="UP000799770">
    <property type="component" value="Unassembled WGS sequence"/>
</dbReference>
<dbReference type="Pfam" id="PF00172">
    <property type="entry name" value="Zn_clus"/>
    <property type="match status" value="1"/>
</dbReference>
<dbReference type="PROSITE" id="PS50048">
    <property type="entry name" value="ZN2_CY6_FUNGAL_2"/>
    <property type="match status" value="1"/>
</dbReference>
<proteinExistence type="predicted"/>
<dbReference type="AlphaFoldDB" id="A0A6A5ZSW1"/>
<feature type="region of interest" description="Disordered" evidence="4">
    <location>
        <begin position="77"/>
        <end position="103"/>
    </location>
</feature>
<evidence type="ECO:0000256" key="1">
    <source>
        <dbReference type="ARBA" id="ARBA00023015"/>
    </source>
</evidence>
<reference evidence="6" key="1">
    <citation type="journal article" date="2020" name="Stud. Mycol.">
        <title>101 Dothideomycetes genomes: a test case for predicting lifestyles and emergence of pathogens.</title>
        <authorList>
            <person name="Haridas S."/>
            <person name="Albert R."/>
            <person name="Binder M."/>
            <person name="Bloem J."/>
            <person name="Labutti K."/>
            <person name="Salamov A."/>
            <person name="Andreopoulos B."/>
            <person name="Baker S."/>
            <person name="Barry K."/>
            <person name="Bills G."/>
            <person name="Bluhm B."/>
            <person name="Cannon C."/>
            <person name="Castanera R."/>
            <person name="Culley D."/>
            <person name="Daum C."/>
            <person name="Ezra D."/>
            <person name="Gonzalez J."/>
            <person name="Henrissat B."/>
            <person name="Kuo A."/>
            <person name="Liang C."/>
            <person name="Lipzen A."/>
            <person name="Lutzoni F."/>
            <person name="Magnuson J."/>
            <person name="Mondo S."/>
            <person name="Nolan M."/>
            <person name="Ohm R."/>
            <person name="Pangilinan J."/>
            <person name="Park H.-J."/>
            <person name="Ramirez L."/>
            <person name="Alfaro M."/>
            <person name="Sun H."/>
            <person name="Tritt A."/>
            <person name="Yoshinaga Y."/>
            <person name="Zwiers L.-H."/>
            <person name="Turgeon B."/>
            <person name="Goodwin S."/>
            <person name="Spatafora J."/>
            <person name="Crous P."/>
            <person name="Grigoriev I."/>
        </authorList>
    </citation>
    <scope>NUCLEOTIDE SEQUENCE</scope>
    <source>
        <strain evidence="6">CBS 627.86</strain>
    </source>
</reference>
<dbReference type="CDD" id="cd00067">
    <property type="entry name" value="GAL4"/>
    <property type="match status" value="1"/>
</dbReference>
<protein>
    <recommendedName>
        <fullName evidence="5">Zn(2)-C6 fungal-type domain-containing protein</fullName>
    </recommendedName>
</protein>
<keyword evidence="3" id="KW-0539">Nucleus</keyword>
<keyword evidence="7" id="KW-1185">Reference proteome</keyword>
<keyword evidence="1" id="KW-0805">Transcription regulation</keyword>
<evidence type="ECO:0000259" key="5">
    <source>
        <dbReference type="PROSITE" id="PS50048"/>
    </source>
</evidence>
<organism evidence="6 7">
    <name type="scientific">Lophiotrema nucula</name>
    <dbReference type="NCBI Taxonomy" id="690887"/>
    <lineage>
        <taxon>Eukaryota</taxon>
        <taxon>Fungi</taxon>
        <taxon>Dikarya</taxon>
        <taxon>Ascomycota</taxon>
        <taxon>Pezizomycotina</taxon>
        <taxon>Dothideomycetes</taxon>
        <taxon>Pleosporomycetidae</taxon>
        <taxon>Pleosporales</taxon>
        <taxon>Lophiotremataceae</taxon>
        <taxon>Lophiotrema</taxon>
    </lineage>
</organism>
<evidence type="ECO:0000313" key="6">
    <source>
        <dbReference type="EMBL" id="KAF2122084.1"/>
    </source>
</evidence>
<gene>
    <name evidence="6" type="ORF">BDV96DRAFT_562891</name>
</gene>
<dbReference type="SMART" id="SM00066">
    <property type="entry name" value="GAL4"/>
    <property type="match status" value="1"/>
</dbReference>
<evidence type="ECO:0000256" key="3">
    <source>
        <dbReference type="ARBA" id="ARBA00023242"/>
    </source>
</evidence>
<evidence type="ECO:0000313" key="7">
    <source>
        <dbReference type="Proteomes" id="UP000799770"/>
    </source>
</evidence>
<dbReference type="PROSITE" id="PS00463">
    <property type="entry name" value="ZN2_CY6_FUNGAL_1"/>
    <property type="match status" value="1"/>
</dbReference>
<feature type="domain" description="Zn(2)-C6 fungal-type" evidence="5">
    <location>
        <begin position="31"/>
        <end position="65"/>
    </location>
</feature>
<dbReference type="PANTHER" id="PTHR47840">
    <property type="entry name" value="ZN(II)2CYS6 TRANSCRIPTION FACTOR (EUROFUNG)-RELATED"/>
    <property type="match status" value="1"/>
</dbReference>
<dbReference type="GO" id="GO:0000981">
    <property type="term" value="F:DNA-binding transcription factor activity, RNA polymerase II-specific"/>
    <property type="evidence" value="ECO:0007669"/>
    <property type="project" value="InterPro"/>
</dbReference>
<dbReference type="PANTHER" id="PTHR47840:SF1">
    <property type="entry name" value="ZN(II)2CYS6 TRANSCRIPTION FACTOR (EUROFUNG)"/>
    <property type="match status" value="1"/>
</dbReference>
<dbReference type="InterPro" id="IPR001138">
    <property type="entry name" value="Zn2Cys6_DnaBD"/>
</dbReference>
<dbReference type="GO" id="GO:0008270">
    <property type="term" value="F:zinc ion binding"/>
    <property type="evidence" value="ECO:0007669"/>
    <property type="project" value="InterPro"/>
</dbReference>